<keyword evidence="1" id="KW-0812">Transmembrane</keyword>
<dbReference type="Proteomes" id="UP000182658">
    <property type="component" value="Unassembled WGS sequence"/>
</dbReference>
<accession>A0A1J7I4K5</accession>
<name>A0A1J7I4K5_9PEZI</name>
<keyword evidence="1" id="KW-1133">Transmembrane helix</keyword>
<sequence>MASYPSLTSVRDQFADAASLIRLITATMFAALAEWLTTWVWYRCACGLRSCLRSFGYWSSTCL</sequence>
<evidence type="ECO:0000313" key="3">
    <source>
        <dbReference type="Proteomes" id="UP000182658"/>
    </source>
</evidence>
<evidence type="ECO:0000313" key="2">
    <source>
        <dbReference type="EMBL" id="OIW22405.1"/>
    </source>
</evidence>
<protein>
    <submittedName>
        <fullName evidence="2">Uncharacterized protein</fullName>
    </submittedName>
</protein>
<evidence type="ECO:0000256" key="1">
    <source>
        <dbReference type="SAM" id="Phobius"/>
    </source>
</evidence>
<gene>
    <name evidence="2" type="ORF">CONLIGDRAFT_223475</name>
</gene>
<organism evidence="2 3">
    <name type="scientific">Coniochaeta ligniaria NRRL 30616</name>
    <dbReference type="NCBI Taxonomy" id="1408157"/>
    <lineage>
        <taxon>Eukaryota</taxon>
        <taxon>Fungi</taxon>
        <taxon>Dikarya</taxon>
        <taxon>Ascomycota</taxon>
        <taxon>Pezizomycotina</taxon>
        <taxon>Sordariomycetes</taxon>
        <taxon>Sordariomycetidae</taxon>
        <taxon>Coniochaetales</taxon>
        <taxon>Coniochaetaceae</taxon>
        <taxon>Coniochaeta</taxon>
    </lineage>
</organism>
<reference evidence="2 3" key="1">
    <citation type="submission" date="2016-10" db="EMBL/GenBank/DDBJ databases">
        <title>Draft genome sequence of Coniochaeta ligniaria NRRL30616, a lignocellulolytic fungus for bioabatement of inhibitors in plant biomass hydrolysates.</title>
        <authorList>
            <consortium name="DOE Joint Genome Institute"/>
            <person name="Jimenez D.J."/>
            <person name="Hector R.E."/>
            <person name="Riley R."/>
            <person name="Sun H."/>
            <person name="Grigoriev I.V."/>
            <person name="Van Elsas J.D."/>
            <person name="Nichols N.N."/>
        </authorList>
    </citation>
    <scope>NUCLEOTIDE SEQUENCE [LARGE SCALE GENOMIC DNA]</scope>
    <source>
        <strain evidence="2 3">NRRL 30616</strain>
    </source>
</reference>
<dbReference type="AlphaFoldDB" id="A0A1J7I4K5"/>
<keyword evidence="3" id="KW-1185">Reference proteome</keyword>
<dbReference type="InParanoid" id="A0A1J7I4K5"/>
<dbReference type="EMBL" id="KV875116">
    <property type="protein sequence ID" value="OIW22405.1"/>
    <property type="molecule type" value="Genomic_DNA"/>
</dbReference>
<feature type="transmembrane region" description="Helical" evidence="1">
    <location>
        <begin position="20"/>
        <end position="42"/>
    </location>
</feature>
<keyword evidence="1" id="KW-0472">Membrane</keyword>
<proteinExistence type="predicted"/>